<dbReference type="PANTHER" id="PTHR32057:SF14">
    <property type="entry name" value="PROTEIN ADENYLYLTRANSFERASE SELO, MITOCHONDRIAL"/>
    <property type="match status" value="1"/>
</dbReference>
<comment type="similarity">
    <text evidence="1 8">Belongs to the SELO family.</text>
</comment>
<comment type="catalytic activity">
    <reaction evidence="8">
        <text>L-seryl-[protein] + ATP = 3-O-(5'-adenylyl)-L-seryl-[protein] + diphosphate</text>
        <dbReference type="Rhea" id="RHEA:58120"/>
        <dbReference type="Rhea" id="RHEA-COMP:9863"/>
        <dbReference type="Rhea" id="RHEA-COMP:15073"/>
        <dbReference type="ChEBI" id="CHEBI:29999"/>
        <dbReference type="ChEBI" id="CHEBI:30616"/>
        <dbReference type="ChEBI" id="CHEBI:33019"/>
        <dbReference type="ChEBI" id="CHEBI:142516"/>
        <dbReference type="EC" id="2.7.7.108"/>
    </reaction>
</comment>
<keyword evidence="8" id="KW-0464">Manganese</keyword>
<dbReference type="GO" id="GO:0005524">
    <property type="term" value="F:ATP binding"/>
    <property type="evidence" value="ECO:0007669"/>
    <property type="project" value="UniProtKB-UniRule"/>
</dbReference>
<reference evidence="9 10" key="1">
    <citation type="submission" date="2019-08" db="EMBL/GenBank/DDBJ databases">
        <title>Genome of Vicingus serpentipes NCIMB 15042.</title>
        <authorList>
            <person name="Bowman J.P."/>
        </authorList>
    </citation>
    <scope>NUCLEOTIDE SEQUENCE [LARGE SCALE GENOMIC DNA]</scope>
    <source>
        <strain evidence="9 10">NCIMB 15042</strain>
    </source>
</reference>
<comment type="cofactor">
    <cofactor evidence="8">
        <name>Mg(2+)</name>
        <dbReference type="ChEBI" id="CHEBI:18420"/>
    </cofactor>
    <cofactor evidence="8">
        <name>Mn(2+)</name>
        <dbReference type="ChEBI" id="CHEBI:29035"/>
    </cofactor>
</comment>
<feature type="binding site" evidence="8">
    <location>
        <position position="135"/>
    </location>
    <ligand>
        <name>ATP</name>
        <dbReference type="ChEBI" id="CHEBI:30616"/>
    </ligand>
</feature>
<evidence type="ECO:0000256" key="5">
    <source>
        <dbReference type="ARBA" id="ARBA00022741"/>
    </source>
</evidence>
<evidence type="ECO:0000256" key="6">
    <source>
        <dbReference type="ARBA" id="ARBA00022840"/>
    </source>
</evidence>
<feature type="binding site" evidence="8">
    <location>
        <position position="122"/>
    </location>
    <ligand>
        <name>ATP</name>
        <dbReference type="ChEBI" id="CHEBI:30616"/>
    </ligand>
</feature>
<dbReference type="OrthoDB" id="9773505at2"/>
<gene>
    <name evidence="8" type="primary">ydiU</name>
    <name evidence="8" type="synonym">selO</name>
    <name evidence="9" type="ORF">FRY74_05975</name>
</gene>
<keyword evidence="6 8" id="KW-0067">ATP-binding</keyword>
<dbReference type="HAMAP" id="MF_00692">
    <property type="entry name" value="SelO"/>
    <property type="match status" value="1"/>
</dbReference>
<dbReference type="GO" id="GO:0030145">
    <property type="term" value="F:manganese ion binding"/>
    <property type="evidence" value="ECO:0007669"/>
    <property type="project" value="UniProtKB-UniRule"/>
</dbReference>
<feature type="binding site" evidence="8">
    <location>
        <position position="103"/>
    </location>
    <ligand>
        <name>ATP</name>
        <dbReference type="ChEBI" id="CHEBI:30616"/>
    </ligand>
</feature>
<feature type="binding site" evidence="8">
    <location>
        <position position="199"/>
    </location>
    <ligand>
        <name>ATP</name>
        <dbReference type="ChEBI" id="CHEBI:30616"/>
    </ligand>
</feature>
<feature type="binding site" evidence="8">
    <location>
        <position position="102"/>
    </location>
    <ligand>
        <name>ATP</name>
        <dbReference type="ChEBI" id="CHEBI:30616"/>
    </ligand>
</feature>
<dbReference type="GO" id="GO:0070733">
    <property type="term" value="F:AMPylase activity"/>
    <property type="evidence" value="ECO:0007669"/>
    <property type="project" value="UniProtKB-EC"/>
</dbReference>
<feature type="binding site" evidence="8">
    <location>
        <position position="192"/>
    </location>
    <ligand>
        <name>ATP</name>
        <dbReference type="ChEBI" id="CHEBI:30616"/>
    </ligand>
</feature>
<keyword evidence="5 8" id="KW-0547">Nucleotide-binding</keyword>
<feature type="binding site" evidence="8">
    <location>
        <position position="269"/>
    </location>
    <ligand>
        <name>Mg(2+)</name>
        <dbReference type="ChEBI" id="CHEBI:18420"/>
    </ligand>
</feature>
<keyword evidence="2 8" id="KW-0808">Transferase</keyword>
<dbReference type="EC" id="2.7.7.108" evidence="8"/>
<evidence type="ECO:0000256" key="2">
    <source>
        <dbReference type="ARBA" id="ARBA00022679"/>
    </source>
</evidence>
<dbReference type="NCBIfam" id="NF000658">
    <property type="entry name" value="PRK00029.1"/>
    <property type="match status" value="1"/>
</dbReference>
<keyword evidence="3 8" id="KW-0548">Nucleotidyltransferase</keyword>
<comment type="catalytic activity">
    <reaction evidence="8">
        <text>L-threonyl-[protein] + ATP = 3-O-(5'-adenylyl)-L-threonyl-[protein] + diphosphate</text>
        <dbReference type="Rhea" id="RHEA:54292"/>
        <dbReference type="Rhea" id="RHEA-COMP:11060"/>
        <dbReference type="Rhea" id="RHEA-COMP:13847"/>
        <dbReference type="ChEBI" id="CHEBI:30013"/>
        <dbReference type="ChEBI" id="CHEBI:30616"/>
        <dbReference type="ChEBI" id="CHEBI:33019"/>
        <dbReference type="ChEBI" id="CHEBI:138113"/>
        <dbReference type="EC" id="2.7.7.108"/>
    </reaction>
</comment>
<sequence length="525" mass="59856">MNITIKDTFVKELPSDSITENSRRQVVEACYSYVSPTKTKAPKFIHVAKSVANLLGITEEETQSQEFLNVFTGNQLLPNTTPYAMCYGGHQFGHWAGQLGDGRAINLAEVLHNNKQWTIQLKGAGETPYSRTADGLAVLRSSIREYLCSEAMHNLGVPTTRALSLCLSGDEVMRDILYDGNPAYEKGAIVTRVAPSFLRFGNYEIFASRQDHKTLKILVDYTLRNFYPNCELNKTGYIQFFREVSIRTLDMIIEWQRVGFVHGVMNTDNMSILGLTIDYGPYGWLEGYDKGWTPNTTDSQHKRYRFGSQGDIGLWNLLKLANALYPLIEEAEPLEEILANYKTTFAAKYLGMMKAKLGLTTQNTENAKLITDLETVLAKTETDMTIFFRNLATVSKTLEVPVKDELTFLAEVMDAFYKPEELKGEVLFFWKDWMKRYVARLQEETATDDERKQLMDTINPKYVLRNYMAQLAIDAANKDDYSIVDELFTVLEKPYNEQPEAQKWFAKRPEWARTKVGCSMLSCSS</sequence>
<dbReference type="PANTHER" id="PTHR32057">
    <property type="entry name" value="PROTEIN ADENYLYLTRANSFERASE SELO, MITOCHONDRIAL"/>
    <property type="match status" value="1"/>
</dbReference>
<evidence type="ECO:0000256" key="7">
    <source>
        <dbReference type="ARBA" id="ARBA00022842"/>
    </source>
</evidence>
<evidence type="ECO:0000313" key="9">
    <source>
        <dbReference type="EMBL" id="TXB66117.1"/>
    </source>
</evidence>
<evidence type="ECO:0000313" key="10">
    <source>
        <dbReference type="Proteomes" id="UP000321721"/>
    </source>
</evidence>
<protein>
    <recommendedName>
        <fullName evidence="8">Protein nucleotidyltransferase YdiU</fullName>
        <ecNumber evidence="8">2.7.7.-</ecNumber>
    </recommendedName>
    <alternativeName>
        <fullName evidence="8">Protein adenylyltransferase YdiU</fullName>
        <ecNumber evidence="8">2.7.7.108</ecNumber>
    </alternativeName>
    <alternativeName>
        <fullName evidence="8">Protein uridylyltransferase YdiU</fullName>
        <ecNumber evidence="8">2.7.7.-</ecNumber>
    </alternativeName>
</protein>
<dbReference type="RefSeq" id="WP_147099586.1">
    <property type="nucleotide sequence ID" value="NZ_VOOS01000002.1"/>
</dbReference>
<dbReference type="EC" id="2.7.7.-" evidence="8"/>
<comment type="catalytic activity">
    <reaction evidence="8">
        <text>L-histidyl-[protein] + UTP = N(tele)-(5'-uridylyl)-L-histidyl-[protein] + diphosphate</text>
        <dbReference type="Rhea" id="RHEA:83891"/>
        <dbReference type="Rhea" id="RHEA-COMP:9745"/>
        <dbReference type="Rhea" id="RHEA-COMP:20239"/>
        <dbReference type="ChEBI" id="CHEBI:29979"/>
        <dbReference type="ChEBI" id="CHEBI:33019"/>
        <dbReference type="ChEBI" id="CHEBI:46398"/>
        <dbReference type="ChEBI" id="CHEBI:233474"/>
    </reaction>
</comment>
<evidence type="ECO:0000256" key="1">
    <source>
        <dbReference type="ARBA" id="ARBA00009747"/>
    </source>
</evidence>
<keyword evidence="7 8" id="KW-0460">Magnesium</keyword>
<feature type="binding site" evidence="8">
    <location>
        <position position="134"/>
    </location>
    <ligand>
        <name>ATP</name>
        <dbReference type="ChEBI" id="CHEBI:30616"/>
    </ligand>
</feature>
<comment type="catalytic activity">
    <reaction evidence="8">
        <text>L-tyrosyl-[protein] + ATP = O-(5'-adenylyl)-L-tyrosyl-[protein] + diphosphate</text>
        <dbReference type="Rhea" id="RHEA:54288"/>
        <dbReference type="Rhea" id="RHEA-COMP:10136"/>
        <dbReference type="Rhea" id="RHEA-COMP:13846"/>
        <dbReference type="ChEBI" id="CHEBI:30616"/>
        <dbReference type="ChEBI" id="CHEBI:33019"/>
        <dbReference type="ChEBI" id="CHEBI:46858"/>
        <dbReference type="ChEBI" id="CHEBI:83624"/>
        <dbReference type="EC" id="2.7.7.108"/>
    </reaction>
</comment>
<feature type="active site" description="Proton acceptor" evidence="8">
    <location>
        <position position="268"/>
    </location>
</feature>
<feature type="binding site" evidence="8">
    <location>
        <position position="278"/>
    </location>
    <ligand>
        <name>ATP</name>
        <dbReference type="ChEBI" id="CHEBI:30616"/>
    </ligand>
</feature>
<organism evidence="9 10">
    <name type="scientific">Vicingus serpentipes</name>
    <dbReference type="NCBI Taxonomy" id="1926625"/>
    <lineage>
        <taxon>Bacteria</taxon>
        <taxon>Pseudomonadati</taxon>
        <taxon>Bacteroidota</taxon>
        <taxon>Flavobacteriia</taxon>
        <taxon>Flavobacteriales</taxon>
        <taxon>Vicingaceae</taxon>
        <taxon>Vicingus</taxon>
    </lineage>
</organism>
<dbReference type="GO" id="GO:0000287">
    <property type="term" value="F:magnesium ion binding"/>
    <property type="evidence" value="ECO:0007669"/>
    <property type="project" value="UniProtKB-UniRule"/>
</dbReference>
<dbReference type="EMBL" id="VOOS01000002">
    <property type="protein sequence ID" value="TXB66117.1"/>
    <property type="molecule type" value="Genomic_DNA"/>
</dbReference>
<dbReference type="InterPro" id="IPR003846">
    <property type="entry name" value="SelO"/>
</dbReference>
<feature type="binding site" evidence="8">
    <location>
        <position position="100"/>
    </location>
    <ligand>
        <name>ATP</name>
        <dbReference type="ChEBI" id="CHEBI:30616"/>
    </ligand>
</feature>
<evidence type="ECO:0000256" key="4">
    <source>
        <dbReference type="ARBA" id="ARBA00022723"/>
    </source>
</evidence>
<feature type="binding site" evidence="8">
    <location>
        <position position="278"/>
    </location>
    <ligand>
        <name>Mg(2+)</name>
        <dbReference type="ChEBI" id="CHEBI:18420"/>
    </ligand>
</feature>
<comment type="caution">
    <text evidence="9">The sequence shown here is derived from an EMBL/GenBank/DDBJ whole genome shotgun (WGS) entry which is preliminary data.</text>
</comment>
<dbReference type="Pfam" id="PF02696">
    <property type="entry name" value="SelO"/>
    <property type="match status" value="1"/>
</dbReference>
<accession>A0A5C6RVI6</accession>
<comment type="catalytic activity">
    <reaction evidence="8">
        <text>L-tyrosyl-[protein] + UTP = O-(5'-uridylyl)-L-tyrosyl-[protein] + diphosphate</text>
        <dbReference type="Rhea" id="RHEA:83887"/>
        <dbReference type="Rhea" id="RHEA-COMP:10136"/>
        <dbReference type="Rhea" id="RHEA-COMP:20238"/>
        <dbReference type="ChEBI" id="CHEBI:33019"/>
        <dbReference type="ChEBI" id="CHEBI:46398"/>
        <dbReference type="ChEBI" id="CHEBI:46858"/>
        <dbReference type="ChEBI" id="CHEBI:90602"/>
    </reaction>
</comment>
<evidence type="ECO:0000256" key="8">
    <source>
        <dbReference type="HAMAP-Rule" id="MF_00692"/>
    </source>
</evidence>
<keyword evidence="10" id="KW-1185">Reference proteome</keyword>
<comment type="catalytic activity">
    <reaction evidence="8">
        <text>L-seryl-[protein] + UTP = O-(5'-uridylyl)-L-seryl-[protein] + diphosphate</text>
        <dbReference type="Rhea" id="RHEA:64604"/>
        <dbReference type="Rhea" id="RHEA-COMP:9863"/>
        <dbReference type="Rhea" id="RHEA-COMP:16635"/>
        <dbReference type="ChEBI" id="CHEBI:29999"/>
        <dbReference type="ChEBI" id="CHEBI:33019"/>
        <dbReference type="ChEBI" id="CHEBI:46398"/>
        <dbReference type="ChEBI" id="CHEBI:156051"/>
    </reaction>
</comment>
<proteinExistence type="inferred from homology"/>
<dbReference type="Proteomes" id="UP000321721">
    <property type="component" value="Unassembled WGS sequence"/>
</dbReference>
<keyword evidence="4 8" id="KW-0479">Metal-binding</keyword>
<evidence type="ECO:0000256" key="3">
    <source>
        <dbReference type="ARBA" id="ARBA00022695"/>
    </source>
</evidence>
<comment type="function">
    <text evidence="8">Nucleotidyltransferase involved in the post-translational modification of proteins. It can catalyze the addition of adenosine monophosphate (AMP) or uridine monophosphate (UMP) to a protein, resulting in modifications known as AMPylation and UMPylation.</text>
</comment>
<dbReference type="AlphaFoldDB" id="A0A5C6RVI6"/>
<name>A0A5C6RVI6_9FLAO</name>